<feature type="region of interest" description="Disordered" evidence="2">
    <location>
        <begin position="1"/>
        <end position="26"/>
    </location>
</feature>
<comment type="similarity">
    <text evidence="1">Belongs to the nanos family.</text>
</comment>
<keyword evidence="1" id="KW-0479">Metal-binding</keyword>
<dbReference type="GO" id="GO:0006417">
    <property type="term" value="P:regulation of translation"/>
    <property type="evidence" value="ECO:0007669"/>
    <property type="project" value="UniProtKB-UniRule"/>
</dbReference>
<feature type="region of interest" description="Disordered" evidence="2">
    <location>
        <begin position="348"/>
        <end position="402"/>
    </location>
</feature>
<dbReference type="Proteomes" id="UP000095284">
    <property type="component" value="Unplaced"/>
</dbReference>
<dbReference type="InterPro" id="IPR038129">
    <property type="entry name" value="Nanos_sf"/>
</dbReference>
<name>A0A1I7SF56_BURXY</name>
<dbReference type="GO" id="GO:0003723">
    <property type="term" value="F:RNA binding"/>
    <property type="evidence" value="ECO:0007669"/>
    <property type="project" value="UniProtKB-UniRule"/>
</dbReference>
<evidence type="ECO:0000259" key="3">
    <source>
        <dbReference type="PROSITE" id="PS51522"/>
    </source>
</evidence>
<dbReference type="EMBL" id="CAJFCV020000001">
    <property type="protein sequence ID" value="CAG9078753.1"/>
    <property type="molecule type" value="Genomic_DNA"/>
</dbReference>
<proteinExistence type="inferred from homology"/>
<protein>
    <submittedName>
        <fullName evidence="4">(pine wood nematode) hypothetical protein</fullName>
    </submittedName>
    <submittedName>
        <fullName evidence="8">Nanos-type domain-containing protein</fullName>
    </submittedName>
</protein>
<feature type="region of interest" description="Disordered" evidence="2">
    <location>
        <begin position="94"/>
        <end position="125"/>
    </location>
</feature>
<keyword evidence="1" id="KW-0863">Zinc-finger</keyword>
<evidence type="ECO:0000313" key="5">
    <source>
        <dbReference type="EMBL" id="CAG9078753.1"/>
    </source>
</evidence>
<dbReference type="eggNOG" id="ENOG502SXY8">
    <property type="taxonomic scope" value="Eukaryota"/>
</dbReference>
<dbReference type="Proteomes" id="UP000659654">
    <property type="component" value="Unassembled WGS sequence"/>
</dbReference>
<dbReference type="PROSITE" id="PS51522">
    <property type="entry name" value="ZF_NANOS"/>
    <property type="match status" value="1"/>
</dbReference>
<feature type="region of interest" description="Disordered" evidence="2">
    <location>
        <begin position="143"/>
        <end position="162"/>
    </location>
</feature>
<dbReference type="AlphaFoldDB" id="A0A1I7SF56"/>
<keyword evidence="1" id="KW-0694">RNA-binding</keyword>
<dbReference type="GO" id="GO:0008270">
    <property type="term" value="F:zinc ion binding"/>
    <property type="evidence" value="ECO:0007669"/>
    <property type="project" value="UniProtKB-KW"/>
</dbReference>
<evidence type="ECO:0000313" key="4">
    <source>
        <dbReference type="EMBL" id="CAD5207604.1"/>
    </source>
</evidence>
<gene>
    <name evidence="4" type="ORF">BXYJ_LOCUS8</name>
</gene>
<dbReference type="Gene3D" id="4.10.60.30">
    <property type="entry name" value="Nanos, RNA-binding domain"/>
    <property type="match status" value="1"/>
</dbReference>
<keyword evidence="1" id="KW-0810">Translation regulation</keyword>
<keyword evidence="7" id="KW-1185">Reference proteome</keyword>
<feature type="compositionally biased region" description="Basic and acidic residues" evidence="2">
    <location>
        <begin position="359"/>
        <end position="401"/>
    </location>
</feature>
<evidence type="ECO:0000313" key="7">
    <source>
        <dbReference type="Proteomes" id="UP000659654"/>
    </source>
</evidence>
<feature type="compositionally biased region" description="Polar residues" evidence="2">
    <location>
        <begin position="169"/>
        <end position="183"/>
    </location>
</feature>
<dbReference type="EMBL" id="CAJFDI010000001">
    <property type="protein sequence ID" value="CAD5207604.1"/>
    <property type="molecule type" value="Genomic_DNA"/>
</dbReference>
<dbReference type="WBParaSite" id="BXY_1166800.1">
    <property type="protein sequence ID" value="BXY_1166800.1"/>
    <property type="gene ID" value="BXY_1166800"/>
</dbReference>
<dbReference type="Proteomes" id="UP000582659">
    <property type="component" value="Unassembled WGS sequence"/>
</dbReference>
<feature type="compositionally biased region" description="Polar residues" evidence="2">
    <location>
        <begin position="1"/>
        <end position="11"/>
    </location>
</feature>
<evidence type="ECO:0000256" key="1">
    <source>
        <dbReference type="PROSITE-ProRule" id="PRU00855"/>
    </source>
</evidence>
<feature type="domain" description="Nanos-type" evidence="3">
    <location>
        <begin position="402"/>
        <end position="450"/>
    </location>
</feature>
<sequence length="516" mass="59266">MKRYLANSTSDRVYKPQDQAKTARERTQSFLHIRDDEMEMVDRMARSFDETGLDEVNEIIDHNYYKDEDTPRIVQEHLKFPKDETDIVFTFEDSPPDSMAPPEAEVQKVTPQGSPEKKGIELNPSLSLKQKAAMIKRLQESGIEYVDESPNSSPEKNMDQEMPLHFTPSKRQQTPHSQHSTPKNSPPRSQPDQVVFHQVVCNNTGMQLIVPYEMDFYGRYQPGIPYPVVPLYCTAKDIPPELTQPAQDNLIFPSVPVPESAHSPASQDLNANKLYPASHLVEETIHSEINRGYSTPFFSMEEFYRLFETQGCVQNTAQQQAQPKIKSKARRNLNFGPEVDQMEIERINEKTHNLSGEPLDTKMRSHEKPVECDREEKVQVQSESQRERRPSTSSDKRKDEGPCGYCLSTNKEMIAYNHSRRTCPTLQKMEPCGICGASGENNHTQMHCPAKKPVWLERTRIQDRPWWGFPPPVVAPKGQYKEDEVPAEWMCNRQAQFPVEVFKHIPDGRHGSERSN</sequence>
<reference evidence="8" key="1">
    <citation type="submission" date="2016-11" db="UniProtKB">
        <authorList>
            <consortium name="WormBaseParasite"/>
        </authorList>
    </citation>
    <scope>IDENTIFICATION</scope>
</reference>
<evidence type="ECO:0000313" key="6">
    <source>
        <dbReference type="Proteomes" id="UP000095284"/>
    </source>
</evidence>
<accession>A0A1I7SF56</accession>
<dbReference type="OrthoDB" id="5875747at2759"/>
<dbReference type="InterPro" id="IPR024161">
    <property type="entry name" value="Znf_nanos-typ"/>
</dbReference>
<keyword evidence="1" id="KW-0862">Zinc</keyword>
<feature type="region of interest" description="Disordered" evidence="2">
    <location>
        <begin position="167"/>
        <end position="191"/>
    </location>
</feature>
<reference evidence="5" key="2">
    <citation type="submission" date="2020-08" db="EMBL/GenBank/DDBJ databases">
        <authorList>
            <person name="Kikuchi T."/>
        </authorList>
    </citation>
    <scope>NUCLEOTIDE SEQUENCE</scope>
    <source>
        <strain evidence="4">Ka4C1</strain>
    </source>
</reference>
<evidence type="ECO:0000256" key="2">
    <source>
        <dbReference type="SAM" id="MobiDB-lite"/>
    </source>
</evidence>
<organism evidence="6 8">
    <name type="scientific">Bursaphelenchus xylophilus</name>
    <name type="common">Pinewood nematode worm</name>
    <name type="synonym">Aphelenchoides xylophilus</name>
    <dbReference type="NCBI Taxonomy" id="6326"/>
    <lineage>
        <taxon>Eukaryota</taxon>
        <taxon>Metazoa</taxon>
        <taxon>Ecdysozoa</taxon>
        <taxon>Nematoda</taxon>
        <taxon>Chromadorea</taxon>
        <taxon>Rhabditida</taxon>
        <taxon>Tylenchina</taxon>
        <taxon>Tylenchomorpha</taxon>
        <taxon>Aphelenchoidea</taxon>
        <taxon>Aphelenchoididae</taxon>
        <taxon>Bursaphelenchus</taxon>
    </lineage>
</organism>
<evidence type="ECO:0000313" key="8">
    <source>
        <dbReference type="WBParaSite" id="BXY_1166800.1"/>
    </source>
</evidence>